<dbReference type="EC" id="3.6.5.n1" evidence="6"/>
<dbReference type="Pfam" id="PF06421">
    <property type="entry name" value="LepA_C"/>
    <property type="match status" value="1"/>
</dbReference>
<dbReference type="PROSITE" id="PS51722">
    <property type="entry name" value="G_TR_2"/>
    <property type="match status" value="1"/>
</dbReference>
<accession>A0ABX6LCQ2</accession>
<dbReference type="CDD" id="cd03709">
    <property type="entry name" value="lepA_C"/>
    <property type="match status" value="1"/>
</dbReference>
<dbReference type="HAMAP" id="MF_00071">
    <property type="entry name" value="LepA"/>
    <property type="match status" value="1"/>
</dbReference>
<keyword evidence="6" id="KW-0472">Membrane</keyword>
<dbReference type="SUPFAM" id="SSF52540">
    <property type="entry name" value="P-loop containing nucleoside triphosphate hydrolases"/>
    <property type="match status" value="1"/>
</dbReference>
<proteinExistence type="inferred from homology"/>
<protein>
    <recommendedName>
        <fullName evidence="6">Elongation factor 4</fullName>
        <shortName evidence="6">EF-4</shortName>
        <ecNumber evidence="6">3.6.5.n1</ecNumber>
    </recommendedName>
    <alternativeName>
        <fullName evidence="6">Ribosomal back-translocase LepA</fullName>
    </alternativeName>
</protein>
<dbReference type="GO" id="GO:0016787">
    <property type="term" value="F:hydrolase activity"/>
    <property type="evidence" value="ECO:0007669"/>
    <property type="project" value="UniProtKB-KW"/>
</dbReference>
<dbReference type="Pfam" id="PF00009">
    <property type="entry name" value="GTP_EFTU"/>
    <property type="match status" value="1"/>
</dbReference>
<dbReference type="CDD" id="cd01890">
    <property type="entry name" value="LepA"/>
    <property type="match status" value="1"/>
</dbReference>
<dbReference type="InterPro" id="IPR038363">
    <property type="entry name" value="LepA_C_sf"/>
</dbReference>
<dbReference type="NCBIfam" id="TIGR01393">
    <property type="entry name" value="lepA"/>
    <property type="match status" value="1"/>
</dbReference>
<feature type="domain" description="Tr-type G" evidence="7">
    <location>
        <begin position="2"/>
        <end position="184"/>
    </location>
</feature>
<dbReference type="Gene3D" id="3.40.50.300">
    <property type="entry name" value="P-loop containing nucleotide triphosphate hydrolases"/>
    <property type="match status" value="1"/>
</dbReference>
<dbReference type="Pfam" id="PF00679">
    <property type="entry name" value="EFG_C"/>
    <property type="match status" value="1"/>
</dbReference>
<organism evidence="8 9">
    <name type="scientific">Chitinophaga oryzae</name>
    <dbReference type="NCBI Taxonomy" id="2725414"/>
    <lineage>
        <taxon>Bacteria</taxon>
        <taxon>Pseudomonadati</taxon>
        <taxon>Bacteroidota</taxon>
        <taxon>Chitinophagia</taxon>
        <taxon>Chitinophagales</taxon>
        <taxon>Chitinophagaceae</taxon>
        <taxon>Chitinophaga</taxon>
    </lineage>
</organism>
<dbReference type="InterPro" id="IPR004161">
    <property type="entry name" value="EFTu-like_2"/>
</dbReference>
<dbReference type="InterPro" id="IPR013842">
    <property type="entry name" value="LepA_CTD"/>
</dbReference>
<keyword evidence="9" id="KW-1185">Reference proteome</keyword>
<dbReference type="GO" id="GO:0003746">
    <property type="term" value="F:translation elongation factor activity"/>
    <property type="evidence" value="ECO:0007669"/>
    <property type="project" value="UniProtKB-KW"/>
</dbReference>
<keyword evidence="5 6" id="KW-0342">GTP-binding</keyword>
<keyword evidence="2 6" id="KW-0547">Nucleotide-binding</keyword>
<evidence type="ECO:0000256" key="5">
    <source>
        <dbReference type="ARBA" id="ARBA00023134"/>
    </source>
</evidence>
<dbReference type="InterPro" id="IPR027417">
    <property type="entry name" value="P-loop_NTPase"/>
</dbReference>
<dbReference type="PANTHER" id="PTHR43512">
    <property type="entry name" value="TRANSLATION FACTOR GUF1-RELATED"/>
    <property type="match status" value="1"/>
</dbReference>
<evidence type="ECO:0000256" key="4">
    <source>
        <dbReference type="ARBA" id="ARBA00022917"/>
    </source>
</evidence>
<reference evidence="9" key="1">
    <citation type="submission" date="2020-04" db="EMBL/GenBank/DDBJ databases">
        <authorList>
            <person name="Kittiwongwattana C."/>
        </authorList>
    </citation>
    <scope>NUCLEOTIDE SEQUENCE [LARGE SCALE GENOMIC DNA]</scope>
    <source>
        <strain evidence="9">1303</strain>
    </source>
</reference>
<dbReference type="Gene3D" id="2.40.30.10">
    <property type="entry name" value="Translation factors"/>
    <property type="match status" value="1"/>
</dbReference>
<evidence type="ECO:0000256" key="2">
    <source>
        <dbReference type="ARBA" id="ARBA00022741"/>
    </source>
</evidence>
<feature type="binding site" evidence="6">
    <location>
        <begin position="14"/>
        <end position="19"/>
    </location>
    <ligand>
        <name>GTP</name>
        <dbReference type="ChEBI" id="CHEBI:37565"/>
    </ligand>
</feature>
<comment type="function">
    <text evidence="6">Required for accurate and efficient protein synthesis under certain stress conditions. May act as a fidelity factor of the translation reaction, by catalyzing a one-codon backward translocation of tRNAs on improperly translocated ribosomes. Back-translocation proceeds from a post-translocation (POST) complex to a pre-translocation (PRE) complex, thus giving elongation factor G a second chance to translocate the tRNAs correctly. Binds to ribosomes in a GTP-dependent manner.</text>
</comment>
<dbReference type="NCBIfam" id="TIGR00231">
    <property type="entry name" value="small_GTP"/>
    <property type="match status" value="1"/>
</dbReference>
<keyword evidence="4 6" id="KW-0648">Protein biosynthesis</keyword>
<dbReference type="SUPFAM" id="SSF54980">
    <property type="entry name" value="EF-G C-terminal domain-like"/>
    <property type="match status" value="2"/>
</dbReference>
<gene>
    <name evidence="6 8" type="primary">lepA</name>
    <name evidence="8" type="ORF">HF324_08365</name>
</gene>
<dbReference type="CDD" id="cd03699">
    <property type="entry name" value="EF4_II"/>
    <property type="match status" value="1"/>
</dbReference>
<dbReference type="InterPro" id="IPR035654">
    <property type="entry name" value="LepA_IV"/>
</dbReference>
<dbReference type="Proteomes" id="UP000503144">
    <property type="component" value="Chromosome"/>
</dbReference>
<evidence type="ECO:0000313" key="8">
    <source>
        <dbReference type="EMBL" id="QJB37860.1"/>
    </source>
</evidence>
<evidence type="ECO:0000256" key="1">
    <source>
        <dbReference type="ARBA" id="ARBA00005454"/>
    </source>
</evidence>
<dbReference type="EMBL" id="CP051204">
    <property type="protein sequence ID" value="QJB37860.1"/>
    <property type="molecule type" value="Genomic_DNA"/>
</dbReference>
<comment type="catalytic activity">
    <reaction evidence="6">
        <text>GTP + H2O = GDP + phosphate + H(+)</text>
        <dbReference type="Rhea" id="RHEA:19669"/>
        <dbReference type="ChEBI" id="CHEBI:15377"/>
        <dbReference type="ChEBI" id="CHEBI:15378"/>
        <dbReference type="ChEBI" id="CHEBI:37565"/>
        <dbReference type="ChEBI" id="CHEBI:43474"/>
        <dbReference type="ChEBI" id="CHEBI:58189"/>
        <dbReference type="EC" id="3.6.5.n1"/>
    </reaction>
</comment>
<dbReference type="PRINTS" id="PR00315">
    <property type="entry name" value="ELONGATNFCT"/>
</dbReference>
<dbReference type="PANTHER" id="PTHR43512:SF4">
    <property type="entry name" value="TRANSLATION FACTOR GUF1 HOMOLOG, CHLOROPLASTIC"/>
    <property type="match status" value="1"/>
</dbReference>
<dbReference type="InterPro" id="IPR000795">
    <property type="entry name" value="T_Tr_GTP-bd_dom"/>
</dbReference>
<dbReference type="InterPro" id="IPR005225">
    <property type="entry name" value="Small_GTP-bd"/>
</dbReference>
<dbReference type="CDD" id="cd16260">
    <property type="entry name" value="EF4_III"/>
    <property type="match status" value="1"/>
</dbReference>
<evidence type="ECO:0000259" key="7">
    <source>
        <dbReference type="PROSITE" id="PS51722"/>
    </source>
</evidence>
<evidence type="ECO:0000313" key="9">
    <source>
        <dbReference type="Proteomes" id="UP000503144"/>
    </source>
</evidence>
<reference evidence="8 9" key="2">
    <citation type="submission" date="2020-09" db="EMBL/GenBank/DDBJ databases">
        <authorList>
            <person name="Kittiwongwattana C."/>
        </authorList>
    </citation>
    <scope>NUCLEOTIDE SEQUENCE [LARGE SCALE GENOMIC DNA]</scope>
    <source>
        <strain evidence="8 9">1303</strain>
    </source>
</reference>
<dbReference type="Gene3D" id="3.30.70.2570">
    <property type="entry name" value="Elongation factor 4, C-terminal domain"/>
    <property type="match status" value="1"/>
</dbReference>
<evidence type="ECO:0000256" key="3">
    <source>
        <dbReference type="ARBA" id="ARBA00022801"/>
    </source>
</evidence>
<sequence length="597" mass="66853">MKNIRNFCIIAHIDHGKSTLADRLLEFTKTISDRDMQAQVLDDMDLEREKGITIKSHAIQMNYTAKNGEKYTFNLIDTPGHVDFSYEVSRALAACEGALLLVDAAQGIQAQTISNLYLALENDLEIIPVINKIDMPGAMIEEVKDQIIELIGVKDEDILLASGKTGIGIEDILEAIVTRIPGPKGSLDAPLQALIFDSVFNSFRGIIAYFRVYNGSIKKGDKIKFVNTGEEYEADEVGILKLGLEPRKEVFAGDVGYIITGIKSAKEVKVGDTITLASRPCEEGIKGFQEVKPMVFAGIFPVVTEDFEELRECMDKLQLNDASLTYELETSQALGFGFRCGFLGMLHMEIIQERLEREFNQTVITTVPNVGFIAHTTREGVVIVNNPSEMPDPTKLERIEEPFIRAQIITKPEYIGNIMTLCLGKRGILLNQSYLTTTRVELMFELPLTEIVFDFYDKLKSQTRGYASFDYTPIGFRDSDIVKMDILLNGDKVDALSALIHRSRAQDFGRKLCEKLKDLLPRQQFLIAIQAAVGAKILARENISAMRKDVTAKCYGGDISRKRKLLEKQKEGKKRMRQIGNVEVPQEAFLAVLKLDD</sequence>
<dbReference type="Gene3D" id="3.30.70.870">
    <property type="entry name" value="Elongation Factor G (Translational Gtpase), domain 3"/>
    <property type="match status" value="1"/>
</dbReference>
<dbReference type="Gene3D" id="3.30.70.240">
    <property type="match status" value="1"/>
</dbReference>
<dbReference type="RefSeq" id="WP_168860332.1">
    <property type="nucleotide sequence ID" value="NZ_CP051204.2"/>
</dbReference>
<dbReference type="Pfam" id="PF03144">
    <property type="entry name" value="GTP_EFTU_D2"/>
    <property type="match status" value="1"/>
</dbReference>
<keyword evidence="3 6" id="KW-0378">Hydrolase</keyword>
<comment type="similarity">
    <text evidence="1 6">Belongs to the TRAFAC class translation factor GTPase superfamily. Classic translation factor GTPase family. LepA subfamily.</text>
</comment>
<name>A0ABX6LCQ2_9BACT</name>
<evidence type="ECO:0000256" key="6">
    <source>
        <dbReference type="HAMAP-Rule" id="MF_00071"/>
    </source>
</evidence>
<feature type="binding site" evidence="6">
    <location>
        <begin position="131"/>
        <end position="134"/>
    </location>
    <ligand>
        <name>GTP</name>
        <dbReference type="ChEBI" id="CHEBI:37565"/>
    </ligand>
</feature>
<keyword evidence="6" id="KW-1003">Cell membrane</keyword>
<comment type="subcellular location">
    <subcellularLocation>
        <location evidence="6">Cell membrane</location>
        <topology evidence="6">Peripheral membrane protein</topology>
        <orientation evidence="6">Cytoplasmic side</orientation>
    </subcellularLocation>
</comment>
<dbReference type="InterPro" id="IPR035647">
    <property type="entry name" value="EFG_III/V"/>
</dbReference>
<dbReference type="InterPro" id="IPR000640">
    <property type="entry name" value="EFG_V-like"/>
</dbReference>
<keyword evidence="8" id="KW-0251">Elongation factor</keyword>
<dbReference type="InterPro" id="IPR006297">
    <property type="entry name" value="EF-4"/>
</dbReference>